<accession>A0A6I4M3F0</accession>
<dbReference type="PANTHER" id="PTHR43273:SF8">
    <property type="entry name" value="RADICAL SAM DOMAIN PROTEIN"/>
    <property type="match status" value="1"/>
</dbReference>
<dbReference type="Proteomes" id="UP000462055">
    <property type="component" value="Unassembled WGS sequence"/>
</dbReference>
<dbReference type="InterPro" id="IPR023867">
    <property type="entry name" value="Sulphatase_maturase_rSAM"/>
</dbReference>
<evidence type="ECO:0000256" key="4">
    <source>
        <dbReference type="ARBA" id="ARBA00023014"/>
    </source>
</evidence>
<dbReference type="SFLD" id="SFLDG01072">
    <property type="entry name" value="dehydrogenase_like"/>
    <property type="match status" value="1"/>
</dbReference>
<dbReference type="GO" id="GO:0051536">
    <property type="term" value="F:iron-sulfur cluster binding"/>
    <property type="evidence" value="ECO:0007669"/>
    <property type="project" value="UniProtKB-KW"/>
</dbReference>
<dbReference type="Gene3D" id="3.20.20.70">
    <property type="entry name" value="Aldolase class I"/>
    <property type="match status" value="1"/>
</dbReference>
<dbReference type="SFLD" id="SFLDG01386">
    <property type="entry name" value="main_SPASM_domain-containing"/>
    <property type="match status" value="1"/>
</dbReference>
<dbReference type="NCBIfam" id="TIGR04269">
    <property type="entry name" value="SAM_SPASM_FxsB"/>
    <property type="match status" value="1"/>
</dbReference>
<dbReference type="CDD" id="cd01335">
    <property type="entry name" value="Radical_SAM"/>
    <property type="match status" value="1"/>
</dbReference>
<dbReference type="SFLD" id="SFLDG01067">
    <property type="entry name" value="SPASM/twitch_domain_containing"/>
    <property type="match status" value="1"/>
</dbReference>
<comment type="caution">
    <text evidence="7">The sequence shown here is derived from an EMBL/GenBank/DDBJ whole genome shotgun (WGS) entry which is preliminary data.</text>
</comment>
<sequence>MPGTPESAHEWPSAGLDVAGLVEGGWRPVPFSEVVLKIHGRCNLACDYCYVYESTDQTWRTRPRAMPPEVVAAAAERLGEHVRAHALPNVTVVLHGGEPLLAGRSAIAAAVERFRAALPASCDLEVTMQTNGVLLTEETLAMLDANDVGVAVSLDGDREGHDRHRRRADGRGSHADVTRGLNRLAGSYRRLYRGLLCTVDLDNDPVRTYEALIETRPPRIDFLLPHGTWSAPPPRRPAGGEATPYADWLIAIFDRWYHAPRKETGVRLFEEILNLLLGAQSRSENIGLSPVAMLVVDTDGTLQQVDTLKTSYPGAPETGLTVFGSGFDEALSHPGVVARQIGIAALSQTCRTCAVRDICGGGAYAHRYREGDGYLNPSVYCPDLMALISHIGRTVQHDLALATAAAPGG</sequence>
<feature type="region of interest" description="Disordered" evidence="5">
    <location>
        <begin position="155"/>
        <end position="175"/>
    </location>
</feature>
<evidence type="ECO:0000313" key="7">
    <source>
        <dbReference type="EMBL" id="MVZ98884.1"/>
    </source>
</evidence>
<dbReference type="PROSITE" id="PS51918">
    <property type="entry name" value="RADICAL_SAM"/>
    <property type="match status" value="1"/>
</dbReference>
<name>A0A6I4M3F0_9ACTN</name>
<dbReference type="InterPro" id="IPR026335">
    <property type="entry name" value="rSAM_SPASM_FxsB"/>
</dbReference>
<evidence type="ECO:0000259" key="6">
    <source>
        <dbReference type="PROSITE" id="PS51918"/>
    </source>
</evidence>
<dbReference type="AlphaFoldDB" id="A0A6I4M3F0"/>
<keyword evidence="1" id="KW-0949">S-adenosyl-L-methionine</keyword>
<evidence type="ECO:0000256" key="3">
    <source>
        <dbReference type="ARBA" id="ARBA00023004"/>
    </source>
</evidence>
<keyword evidence="4" id="KW-0411">Iron-sulfur</keyword>
<organism evidence="7 8">
    <name type="scientific">Actinomadura physcomitrii</name>
    <dbReference type="NCBI Taxonomy" id="2650748"/>
    <lineage>
        <taxon>Bacteria</taxon>
        <taxon>Bacillati</taxon>
        <taxon>Actinomycetota</taxon>
        <taxon>Actinomycetes</taxon>
        <taxon>Streptosporangiales</taxon>
        <taxon>Thermomonosporaceae</taxon>
        <taxon>Actinomadura</taxon>
    </lineage>
</organism>
<feature type="domain" description="Radical SAM core" evidence="6">
    <location>
        <begin position="26"/>
        <end position="261"/>
    </location>
</feature>
<dbReference type="GO" id="GO:0016491">
    <property type="term" value="F:oxidoreductase activity"/>
    <property type="evidence" value="ECO:0007669"/>
    <property type="project" value="InterPro"/>
</dbReference>
<dbReference type="Pfam" id="PF04055">
    <property type="entry name" value="Radical_SAM"/>
    <property type="match status" value="1"/>
</dbReference>
<dbReference type="InterPro" id="IPR058240">
    <property type="entry name" value="rSAM_sf"/>
</dbReference>
<dbReference type="InterPro" id="IPR013785">
    <property type="entry name" value="Aldolase_TIM"/>
</dbReference>
<dbReference type="GO" id="GO:0046872">
    <property type="term" value="F:metal ion binding"/>
    <property type="evidence" value="ECO:0007669"/>
    <property type="project" value="UniProtKB-KW"/>
</dbReference>
<dbReference type="InterPro" id="IPR007197">
    <property type="entry name" value="rSAM"/>
</dbReference>
<evidence type="ECO:0000313" key="8">
    <source>
        <dbReference type="Proteomes" id="UP000462055"/>
    </source>
</evidence>
<proteinExistence type="predicted"/>
<dbReference type="PANTHER" id="PTHR43273">
    <property type="entry name" value="ANAEROBIC SULFATASE-MATURATING ENZYME HOMOLOG ASLB-RELATED"/>
    <property type="match status" value="1"/>
</dbReference>
<keyword evidence="2" id="KW-0479">Metal-binding</keyword>
<dbReference type="EMBL" id="WBMS02000001">
    <property type="protein sequence ID" value="MVZ98884.1"/>
    <property type="molecule type" value="Genomic_DNA"/>
</dbReference>
<keyword evidence="3" id="KW-0408">Iron</keyword>
<reference evidence="7" key="1">
    <citation type="submission" date="2019-12" db="EMBL/GenBank/DDBJ databases">
        <title>Actinomadura physcomitrii sp. nov., a novel actinomycete isolated from moss [Physcomitrium sphaericum (Ludw) Fuernr].</title>
        <authorList>
            <person name="Zhuang X."/>
        </authorList>
    </citation>
    <scope>NUCLEOTIDE SEQUENCE [LARGE SCALE GENOMIC DNA]</scope>
    <source>
        <strain evidence="7">LD22</strain>
    </source>
</reference>
<keyword evidence="8" id="KW-1185">Reference proteome</keyword>
<dbReference type="SFLD" id="SFLDS00029">
    <property type="entry name" value="Radical_SAM"/>
    <property type="match status" value="1"/>
</dbReference>
<evidence type="ECO:0000256" key="5">
    <source>
        <dbReference type="SAM" id="MobiDB-lite"/>
    </source>
</evidence>
<evidence type="ECO:0000256" key="2">
    <source>
        <dbReference type="ARBA" id="ARBA00022723"/>
    </source>
</evidence>
<protein>
    <submittedName>
        <fullName evidence="7">FxsB family radical SAM/SPASM domain protein</fullName>
    </submittedName>
</protein>
<dbReference type="SUPFAM" id="SSF102114">
    <property type="entry name" value="Radical SAM enzymes"/>
    <property type="match status" value="1"/>
</dbReference>
<evidence type="ECO:0000256" key="1">
    <source>
        <dbReference type="ARBA" id="ARBA00022691"/>
    </source>
</evidence>
<gene>
    <name evidence="7" type="ORF">F8568_000490</name>
</gene>
<dbReference type="RefSeq" id="WP_151590016.1">
    <property type="nucleotide sequence ID" value="NZ_WBMS02000001.1"/>
</dbReference>